<keyword evidence="3 4" id="KW-0472">Membrane</keyword>
<evidence type="ECO:0000256" key="4">
    <source>
        <dbReference type="SAM" id="Phobius"/>
    </source>
</evidence>
<reference evidence="6 7" key="1">
    <citation type="submission" date="2019-03" db="EMBL/GenBank/DDBJ databases">
        <title>Paraburkholderia sp. 4M-K11, isolated from subtropical forest soil.</title>
        <authorList>
            <person name="Gao Z.-H."/>
            <person name="Qiu L.-H."/>
        </authorList>
    </citation>
    <scope>NUCLEOTIDE SEQUENCE [LARGE SCALE GENOMIC DNA]</scope>
    <source>
        <strain evidence="6 7">4M-K11</strain>
    </source>
</reference>
<dbReference type="Pfam" id="PF00111">
    <property type="entry name" value="Fer2"/>
    <property type="match status" value="1"/>
</dbReference>
<dbReference type="CDD" id="cd07302">
    <property type="entry name" value="CHD"/>
    <property type="match status" value="1"/>
</dbReference>
<organism evidence="6 7">
    <name type="scientific">Paraburkholderia silviterrae</name>
    <dbReference type="NCBI Taxonomy" id="2528715"/>
    <lineage>
        <taxon>Bacteria</taxon>
        <taxon>Pseudomonadati</taxon>
        <taxon>Pseudomonadota</taxon>
        <taxon>Betaproteobacteria</taxon>
        <taxon>Burkholderiales</taxon>
        <taxon>Burkholderiaceae</taxon>
        <taxon>Paraburkholderia</taxon>
    </lineage>
</organism>
<feature type="transmembrane region" description="Helical" evidence="4">
    <location>
        <begin position="235"/>
        <end position="252"/>
    </location>
</feature>
<dbReference type="GO" id="GO:0006171">
    <property type="term" value="P:cAMP biosynthetic process"/>
    <property type="evidence" value="ECO:0007669"/>
    <property type="project" value="TreeGrafter"/>
</dbReference>
<evidence type="ECO:0000259" key="5">
    <source>
        <dbReference type="PROSITE" id="PS50125"/>
    </source>
</evidence>
<dbReference type="SUPFAM" id="SSF55073">
    <property type="entry name" value="Nucleotide cyclase"/>
    <property type="match status" value="1"/>
</dbReference>
<dbReference type="InterPro" id="IPR001041">
    <property type="entry name" value="2Fe-2S_ferredoxin-type"/>
</dbReference>
<dbReference type="InterPro" id="IPR034804">
    <property type="entry name" value="SQR/QFR_C/D"/>
</dbReference>
<dbReference type="InterPro" id="IPR012675">
    <property type="entry name" value="Beta-grasp_dom_sf"/>
</dbReference>
<dbReference type="Gene3D" id="3.10.20.30">
    <property type="match status" value="1"/>
</dbReference>
<comment type="subcellular location">
    <subcellularLocation>
        <location evidence="1">Cell membrane</location>
        <topology evidence="1">Multi-pass membrane protein</topology>
    </subcellularLocation>
</comment>
<keyword evidence="2" id="KW-1003">Cell membrane</keyword>
<sequence length="567" mass="62348">MPHVHYPQWLRPAGVRSVRLTTGLVIFTYVGTHLLNHSLGNISLEWMERDLLVQKFIWQGWPGTAVLYSALVTHFLLGLWALYERRSLHWTPGEVAQLVLGLCIPPLLANHLVNTRVAFAEFGLNKGYAQLLYSFWIDSPTFGRVQLMLLVVAWLHGCFGIWFWLRLKPWFGAWRSVLLSAAVLLPVLALLGFLQSGREVIALAQDPVWRATATRPTIVGTGLQNHWLAGLRNDFLLFDGGALLLVLAARLIRTIRERRIGRFCVRYPDGRKVFAPLGFSVLEASRMGGVPHASSCGGRARCTLCRVRVLSIVALPAPAEAERRVLERLGADSQAVRLACQLRPAHDLSVWPLVPPTASMAFLQRRQRDVMPQERFAAFMFVDMRDSTRLAAAQLPFDSLFVVSRFLSAVSSAVMQAGGLPNQFMGDAVLAIFGLSTEPSTACRQALGAVPLVAANIDELNAALEQQLQAKIRFGIGLHCGRAVMGEIGFREHATFTAIGDPLNVASRLEQMTKEIACEAIVSEQVFQHAGVSAAGLPQLAARLKGRDAPVAVRVLSKAAQMPRSVA</sequence>
<dbReference type="Gene3D" id="3.30.70.1230">
    <property type="entry name" value="Nucleotide cyclase"/>
    <property type="match status" value="1"/>
</dbReference>
<dbReference type="SUPFAM" id="SSF54292">
    <property type="entry name" value="2Fe-2S ferredoxin-like"/>
    <property type="match status" value="1"/>
</dbReference>
<dbReference type="GO" id="GO:0004016">
    <property type="term" value="F:adenylate cyclase activity"/>
    <property type="evidence" value="ECO:0007669"/>
    <property type="project" value="UniProtKB-ARBA"/>
</dbReference>
<accession>A0A4V2ZXS6</accession>
<dbReference type="Pfam" id="PF00211">
    <property type="entry name" value="Guanylate_cyc"/>
    <property type="match status" value="1"/>
</dbReference>
<evidence type="ECO:0000256" key="1">
    <source>
        <dbReference type="ARBA" id="ARBA00004651"/>
    </source>
</evidence>
<dbReference type="OrthoDB" id="9806704at2"/>
<gene>
    <name evidence="6" type="ORF">EYW47_40375</name>
</gene>
<dbReference type="GO" id="GO:0051536">
    <property type="term" value="F:iron-sulfur cluster binding"/>
    <property type="evidence" value="ECO:0007669"/>
    <property type="project" value="InterPro"/>
</dbReference>
<dbReference type="GO" id="GO:0035556">
    <property type="term" value="P:intracellular signal transduction"/>
    <property type="evidence" value="ECO:0007669"/>
    <property type="project" value="InterPro"/>
</dbReference>
<dbReference type="InterPro" id="IPR036010">
    <property type="entry name" value="2Fe-2S_ferredoxin-like_sf"/>
</dbReference>
<dbReference type="InterPro" id="IPR050697">
    <property type="entry name" value="Adenylyl/Guanylyl_Cyclase_3/4"/>
</dbReference>
<feature type="transmembrane region" description="Helical" evidence="4">
    <location>
        <begin position="60"/>
        <end position="83"/>
    </location>
</feature>
<keyword evidence="4" id="KW-0812">Transmembrane</keyword>
<dbReference type="PANTHER" id="PTHR43081:SF17">
    <property type="entry name" value="BLL5647 PROTEIN"/>
    <property type="match status" value="1"/>
</dbReference>
<feature type="domain" description="Guanylate cyclase" evidence="5">
    <location>
        <begin position="378"/>
        <end position="510"/>
    </location>
</feature>
<dbReference type="InterPro" id="IPR029787">
    <property type="entry name" value="Nucleotide_cyclase"/>
</dbReference>
<dbReference type="RefSeq" id="WP_133200380.1">
    <property type="nucleotide sequence ID" value="NZ_JBHUCW010000020.1"/>
</dbReference>
<dbReference type="GO" id="GO:0005886">
    <property type="term" value="C:plasma membrane"/>
    <property type="evidence" value="ECO:0007669"/>
    <property type="project" value="UniProtKB-SubCell"/>
</dbReference>
<proteinExistence type="predicted"/>
<dbReference type="PANTHER" id="PTHR43081">
    <property type="entry name" value="ADENYLATE CYCLASE, TERMINAL-DIFFERENTIATION SPECIFIC-RELATED"/>
    <property type="match status" value="1"/>
</dbReference>
<keyword evidence="4" id="KW-1133">Transmembrane helix</keyword>
<dbReference type="CDD" id="cd00207">
    <property type="entry name" value="fer2"/>
    <property type="match status" value="1"/>
</dbReference>
<keyword evidence="7" id="KW-1185">Reference proteome</keyword>
<comment type="caution">
    <text evidence="6">The sequence shown here is derived from an EMBL/GenBank/DDBJ whole genome shotgun (WGS) entry which is preliminary data.</text>
</comment>
<evidence type="ECO:0000256" key="2">
    <source>
        <dbReference type="ARBA" id="ARBA00022475"/>
    </source>
</evidence>
<evidence type="ECO:0000313" key="7">
    <source>
        <dbReference type="Proteomes" id="UP000295722"/>
    </source>
</evidence>
<dbReference type="SUPFAM" id="SSF81343">
    <property type="entry name" value="Fumarate reductase respiratory complex transmembrane subunits"/>
    <property type="match status" value="1"/>
</dbReference>
<dbReference type="SMART" id="SM00044">
    <property type="entry name" value="CYCc"/>
    <property type="match status" value="1"/>
</dbReference>
<protein>
    <submittedName>
        <fullName evidence="6">Adenylate/guanylate cyclase domain-containing protein</fullName>
    </submittedName>
</protein>
<dbReference type="AlphaFoldDB" id="A0A4V2ZXS6"/>
<feature type="transmembrane region" description="Helical" evidence="4">
    <location>
        <begin position="145"/>
        <end position="165"/>
    </location>
</feature>
<evidence type="ECO:0000313" key="6">
    <source>
        <dbReference type="EMBL" id="TDG16550.1"/>
    </source>
</evidence>
<dbReference type="PROSITE" id="PS50125">
    <property type="entry name" value="GUANYLATE_CYCLASE_2"/>
    <property type="match status" value="1"/>
</dbReference>
<evidence type="ECO:0000256" key="3">
    <source>
        <dbReference type="ARBA" id="ARBA00023136"/>
    </source>
</evidence>
<feature type="transmembrane region" description="Helical" evidence="4">
    <location>
        <begin position="20"/>
        <end position="40"/>
    </location>
</feature>
<name>A0A4V2ZXS6_9BURK</name>
<feature type="transmembrane region" description="Helical" evidence="4">
    <location>
        <begin position="177"/>
        <end position="194"/>
    </location>
</feature>
<dbReference type="Proteomes" id="UP000295722">
    <property type="component" value="Unassembled WGS sequence"/>
</dbReference>
<dbReference type="InterPro" id="IPR001054">
    <property type="entry name" value="A/G_cyclase"/>
</dbReference>
<dbReference type="EMBL" id="SMRP01000065">
    <property type="protein sequence ID" value="TDG16550.1"/>
    <property type="molecule type" value="Genomic_DNA"/>
</dbReference>